<proteinExistence type="predicted"/>
<gene>
    <name evidence="2" type="ORF">FRUB_09227</name>
</gene>
<reference evidence="3" key="1">
    <citation type="submission" date="2017-06" db="EMBL/GenBank/DDBJ databases">
        <title>Genome analysis of Fimbriiglobus ruber SP5, the first member of the order Planctomycetales with confirmed chitinolytic capability.</title>
        <authorList>
            <person name="Ravin N.V."/>
            <person name="Rakitin A.L."/>
            <person name="Ivanova A.A."/>
            <person name="Beletsky A.V."/>
            <person name="Kulichevskaya I.S."/>
            <person name="Mardanov A.V."/>
            <person name="Dedysh S.N."/>
        </authorList>
    </citation>
    <scope>NUCLEOTIDE SEQUENCE [LARGE SCALE GENOMIC DNA]</scope>
    <source>
        <strain evidence="3">SP5</strain>
    </source>
</reference>
<accession>A0A225DAH4</accession>
<dbReference type="AlphaFoldDB" id="A0A225DAH4"/>
<dbReference type="Proteomes" id="UP000214646">
    <property type="component" value="Unassembled WGS sequence"/>
</dbReference>
<dbReference type="EMBL" id="NIDE01000017">
    <property type="protein sequence ID" value="OWK36664.1"/>
    <property type="molecule type" value="Genomic_DNA"/>
</dbReference>
<protein>
    <submittedName>
        <fullName evidence="2">Uncharacterized protein</fullName>
    </submittedName>
</protein>
<feature type="region of interest" description="Disordered" evidence="1">
    <location>
        <begin position="1"/>
        <end position="45"/>
    </location>
</feature>
<evidence type="ECO:0000313" key="3">
    <source>
        <dbReference type="Proteomes" id="UP000214646"/>
    </source>
</evidence>
<organism evidence="2 3">
    <name type="scientific">Fimbriiglobus ruber</name>
    <dbReference type="NCBI Taxonomy" id="1908690"/>
    <lineage>
        <taxon>Bacteria</taxon>
        <taxon>Pseudomonadati</taxon>
        <taxon>Planctomycetota</taxon>
        <taxon>Planctomycetia</taxon>
        <taxon>Gemmatales</taxon>
        <taxon>Gemmataceae</taxon>
        <taxon>Fimbriiglobus</taxon>
    </lineage>
</organism>
<name>A0A225DAH4_9BACT</name>
<feature type="compositionally biased region" description="Polar residues" evidence="1">
    <location>
        <begin position="24"/>
        <end position="36"/>
    </location>
</feature>
<feature type="compositionally biased region" description="Basic and acidic residues" evidence="1">
    <location>
        <begin position="1"/>
        <end position="18"/>
    </location>
</feature>
<comment type="caution">
    <text evidence="2">The sequence shown here is derived from an EMBL/GenBank/DDBJ whole genome shotgun (WGS) entry which is preliminary data.</text>
</comment>
<keyword evidence="3" id="KW-1185">Reference proteome</keyword>
<sequence length="45" mass="5190">MGRHDEYLHGNDAGREPTRYPNRTKMSNVTGNSQNFAAERLEVLR</sequence>
<evidence type="ECO:0000256" key="1">
    <source>
        <dbReference type="SAM" id="MobiDB-lite"/>
    </source>
</evidence>
<evidence type="ECO:0000313" key="2">
    <source>
        <dbReference type="EMBL" id="OWK36664.1"/>
    </source>
</evidence>